<protein>
    <submittedName>
        <fullName evidence="1">Uncharacterized protein</fullName>
    </submittedName>
</protein>
<evidence type="ECO:0000313" key="2">
    <source>
        <dbReference type="Proteomes" id="UP000828108"/>
    </source>
</evidence>
<dbReference type="KEGG" id="vg:77926497"/>
<dbReference type="EMBL" id="MW598459">
    <property type="protein sequence ID" value="UGL59885.1"/>
    <property type="molecule type" value="Genomic_DNA"/>
</dbReference>
<dbReference type="GeneID" id="77926497"/>
<sequence length="82" mass="9535">MLLVNVHYQFKSEEALQKYADICEHNKRTAAIVGLKPFKILDCSLNRARRWCSVACHASVEGNDYFFITFNAQDFHLINELK</sequence>
<organism evidence="1 2">
    <name type="scientific">Escherichia phage vB_EcoM_RZ</name>
    <dbReference type="NCBI Taxonomy" id="2893954"/>
    <lineage>
        <taxon>Viruses</taxon>
        <taxon>Duplodnaviria</taxon>
        <taxon>Heunggongvirae</taxon>
        <taxon>Uroviricota</taxon>
        <taxon>Caudoviricetes</taxon>
        <taxon>Pantevenvirales</taxon>
        <taxon>Straboviridae</taxon>
        <taxon>Tevenvirinae</taxon>
        <taxon>Gaprivervirus</taxon>
        <taxon>Gaprivervirus arezed</taxon>
    </lineage>
</organism>
<dbReference type="RefSeq" id="YP_010650906.1">
    <property type="nucleotide sequence ID" value="NC_070780.1"/>
</dbReference>
<accession>A0AAE8YIA3</accession>
<keyword evidence="2" id="KW-1185">Reference proteome</keyword>
<proteinExistence type="predicted"/>
<evidence type="ECO:0000313" key="1">
    <source>
        <dbReference type="EMBL" id="UGL59885.1"/>
    </source>
</evidence>
<dbReference type="Proteomes" id="UP000828108">
    <property type="component" value="Segment"/>
</dbReference>
<name>A0AAE8YIA3_9CAUD</name>
<reference evidence="1 2" key="1">
    <citation type="submission" date="2021-02" db="EMBL/GenBank/DDBJ databases">
        <authorList>
            <person name="Zhang R."/>
            <person name="Yu X."/>
            <person name="Xu J."/>
            <person name="Liu X."/>
        </authorList>
    </citation>
    <scope>NUCLEOTIDE SEQUENCE [LARGE SCALE GENOMIC DNA]</scope>
</reference>